<dbReference type="OrthoDB" id="2867625at2"/>
<name>A0A366ELZ1_9BACI</name>
<evidence type="ECO:0000313" key="3">
    <source>
        <dbReference type="Proteomes" id="UP000252118"/>
    </source>
</evidence>
<dbReference type="RefSeq" id="WP_113970103.1">
    <property type="nucleotide sequence ID" value="NZ_QNRJ01000009.1"/>
</dbReference>
<dbReference type="Proteomes" id="UP000252118">
    <property type="component" value="Unassembled WGS sequence"/>
</dbReference>
<proteinExistence type="predicted"/>
<reference evidence="2 3" key="1">
    <citation type="submission" date="2018-06" db="EMBL/GenBank/DDBJ databases">
        <title>Freshwater and sediment microbial communities from various areas in North America, analyzing microbe dynamics in response to fracking.</title>
        <authorList>
            <person name="Lamendella R."/>
        </authorList>
    </citation>
    <scope>NUCLEOTIDE SEQUENCE [LARGE SCALE GENOMIC DNA]</scope>
    <source>
        <strain evidence="2 3">97B</strain>
    </source>
</reference>
<organism evidence="2 3">
    <name type="scientific">Rossellomorea aquimaris</name>
    <dbReference type="NCBI Taxonomy" id="189382"/>
    <lineage>
        <taxon>Bacteria</taxon>
        <taxon>Bacillati</taxon>
        <taxon>Bacillota</taxon>
        <taxon>Bacilli</taxon>
        <taxon>Bacillales</taxon>
        <taxon>Bacillaceae</taxon>
        <taxon>Rossellomorea</taxon>
    </lineage>
</organism>
<comment type="caution">
    <text evidence="2">The sequence shown here is derived from an EMBL/GenBank/DDBJ whole genome shotgun (WGS) entry which is preliminary data.</text>
</comment>
<feature type="domain" description="Dimethylamine monooxygenase subunit DmmA-like C-terminal" evidence="1">
    <location>
        <begin position="106"/>
        <end position="151"/>
    </location>
</feature>
<evidence type="ECO:0000313" key="2">
    <source>
        <dbReference type="EMBL" id="RBP03398.1"/>
    </source>
</evidence>
<sequence length="162" mass="18747">MKTEKQPVFVTSKRKYLFCGDNKGLERLTPIIKKVMKENISFEVVYLGEKEETDISLWLKHQRMGSFLYVAMEWSKLEDVKHLAVECGFSEEEAQFIGHGVRMIDVFCCKCHQKTKMSSEDLGKLPTTCFHCHLKLSVSDHYSPLRESYLGYATLETGSDHR</sequence>
<evidence type="ECO:0000259" key="1">
    <source>
        <dbReference type="Pfam" id="PF22289"/>
    </source>
</evidence>
<protein>
    <recommendedName>
        <fullName evidence="1">Dimethylamine monooxygenase subunit DmmA-like C-terminal domain-containing protein</fullName>
    </recommendedName>
</protein>
<dbReference type="EMBL" id="QNRJ01000009">
    <property type="protein sequence ID" value="RBP03398.1"/>
    <property type="molecule type" value="Genomic_DNA"/>
</dbReference>
<dbReference type="InterPro" id="IPR048037">
    <property type="entry name" value="DmmA-like_C"/>
</dbReference>
<accession>A0A366ELZ1</accession>
<gene>
    <name evidence="2" type="ORF">DET59_10992</name>
</gene>
<dbReference type="Pfam" id="PF22289">
    <property type="entry name" value="DmmA-like_C"/>
    <property type="match status" value="1"/>
</dbReference>
<dbReference type="AlphaFoldDB" id="A0A366ELZ1"/>